<dbReference type="Gene3D" id="1.10.357.10">
    <property type="entry name" value="Tetracycline Repressor, domain 2"/>
    <property type="match status" value="1"/>
</dbReference>
<evidence type="ECO:0000256" key="4">
    <source>
        <dbReference type="PROSITE-ProRule" id="PRU00335"/>
    </source>
</evidence>
<keyword evidence="3" id="KW-0804">Transcription</keyword>
<dbReference type="InterPro" id="IPR036271">
    <property type="entry name" value="Tet_transcr_reg_TetR-rel_C_sf"/>
</dbReference>
<dbReference type="Pfam" id="PF16925">
    <property type="entry name" value="TetR_C_13"/>
    <property type="match status" value="1"/>
</dbReference>
<dbReference type="GO" id="GO:0003677">
    <property type="term" value="F:DNA binding"/>
    <property type="evidence" value="ECO:0007669"/>
    <property type="project" value="UniProtKB-UniRule"/>
</dbReference>
<evidence type="ECO:0000259" key="5">
    <source>
        <dbReference type="PROSITE" id="PS50977"/>
    </source>
</evidence>
<dbReference type="RefSeq" id="WP_053224593.1">
    <property type="nucleotide sequence ID" value="NZ_JSVA01000018.1"/>
</dbReference>
<dbReference type="PRINTS" id="PR00455">
    <property type="entry name" value="HTHTETR"/>
</dbReference>
<evidence type="ECO:0000313" key="6">
    <source>
        <dbReference type="EMBL" id="KOF01692.1"/>
    </source>
</evidence>
<dbReference type="InterPro" id="IPR011075">
    <property type="entry name" value="TetR_C"/>
</dbReference>
<dbReference type="AlphaFoldDB" id="A0A0L8AHG8"/>
<dbReference type="InterPro" id="IPR009057">
    <property type="entry name" value="Homeodomain-like_sf"/>
</dbReference>
<feature type="DNA-binding region" description="H-T-H motif" evidence="4">
    <location>
        <begin position="30"/>
        <end position="49"/>
    </location>
</feature>
<name>A0A0L8AHG8_9BACT</name>
<dbReference type="EMBL" id="JSVA01000018">
    <property type="protein sequence ID" value="KOF01692.1"/>
    <property type="molecule type" value="Genomic_DNA"/>
</dbReference>
<evidence type="ECO:0000256" key="1">
    <source>
        <dbReference type="ARBA" id="ARBA00023015"/>
    </source>
</evidence>
<dbReference type="OrthoDB" id="9798857at2"/>
<reference evidence="7" key="1">
    <citation type="submission" date="2014-11" db="EMBL/GenBank/DDBJ databases">
        <title>Genome sequencing of Roseivirga sp. D-25.</title>
        <authorList>
            <person name="Selvaratnam C."/>
            <person name="Thevarajoo S."/>
            <person name="Goh K.M."/>
            <person name="Eee R."/>
            <person name="Chan K.-G."/>
            <person name="Chong C.S."/>
        </authorList>
    </citation>
    <scope>NUCLEOTIDE SEQUENCE [LARGE SCALE GENOMIC DNA]</scope>
    <source>
        <strain evidence="7">D-25</strain>
    </source>
</reference>
<dbReference type="SUPFAM" id="SSF46689">
    <property type="entry name" value="Homeodomain-like"/>
    <property type="match status" value="1"/>
</dbReference>
<keyword evidence="2 4" id="KW-0238">DNA-binding</keyword>
<gene>
    <name evidence="6" type="ORF">OB69_15155</name>
</gene>
<dbReference type="PATRIC" id="fig|1566026.4.peg.1349"/>
<keyword evidence="7" id="KW-1185">Reference proteome</keyword>
<dbReference type="PANTHER" id="PTHR47506:SF3">
    <property type="entry name" value="HTH-TYPE TRANSCRIPTIONAL REGULATOR LMRA"/>
    <property type="match status" value="1"/>
</dbReference>
<organism evidence="6 7">
    <name type="scientific">Roseivirga seohaensis subsp. aquiponti</name>
    <dbReference type="NCBI Taxonomy" id="1566026"/>
    <lineage>
        <taxon>Bacteria</taxon>
        <taxon>Pseudomonadati</taxon>
        <taxon>Bacteroidota</taxon>
        <taxon>Cytophagia</taxon>
        <taxon>Cytophagales</taxon>
        <taxon>Roseivirgaceae</taxon>
        <taxon>Roseivirga</taxon>
    </lineage>
</organism>
<evidence type="ECO:0000313" key="7">
    <source>
        <dbReference type="Proteomes" id="UP000036908"/>
    </source>
</evidence>
<keyword evidence="1" id="KW-0805">Transcription regulation</keyword>
<proteinExistence type="predicted"/>
<evidence type="ECO:0000256" key="3">
    <source>
        <dbReference type="ARBA" id="ARBA00023163"/>
    </source>
</evidence>
<protein>
    <recommendedName>
        <fullName evidence="5">HTH tetR-type domain-containing protein</fullName>
    </recommendedName>
</protein>
<feature type="domain" description="HTH tetR-type" evidence="5">
    <location>
        <begin position="7"/>
        <end position="67"/>
    </location>
</feature>
<dbReference type="InterPro" id="IPR001647">
    <property type="entry name" value="HTH_TetR"/>
</dbReference>
<evidence type="ECO:0000256" key="2">
    <source>
        <dbReference type="ARBA" id="ARBA00023125"/>
    </source>
</evidence>
<accession>A0A0L8AHG8</accession>
<sequence length="201" mass="22117">MTFAKSERTKKRIIETVAPIFNKKGYQSTALSDITSATGLTKGAIYGNFGNKENLAEACFNHNVKFLQKGLQITWAANPSSIGKLIGLLNFYHQNFETVANNGGCPLMNVAVEADDFYPFFKEKAKTILLNWQSEITSVIKEGQNSGEIKPEVDAANFANFYIATIEGGILIAKTANDPASFFNIIENLKSLVNHQLKITT</sequence>
<dbReference type="PROSITE" id="PS50977">
    <property type="entry name" value="HTH_TETR_2"/>
    <property type="match status" value="1"/>
</dbReference>
<dbReference type="Proteomes" id="UP000036908">
    <property type="component" value="Unassembled WGS sequence"/>
</dbReference>
<dbReference type="PANTHER" id="PTHR47506">
    <property type="entry name" value="TRANSCRIPTIONAL REGULATORY PROTEIN"/>
    <property type="match status" value="1"/>
</dbReference>
<comment type="caution">
    <text evidence="6">The sequence shown here is derived from an EMBL/GenBank/DDBJ whole genome shotgun (WGS) entry which is preliminary data.</text>
</comment>
<dbReference type="Pfam" id="PF00440">
    <property type="entry name" value="TetR_N"/>
    <property type="match status" value="1"/>
</dbReference>
<dbReference type="SUPFAM" id="SSF48498">
    <property type="entry name" value="Tetracyclin repressor-like, C-terminal domain"/>
    <property type="match status" value="1"/>
</dbReference>